<proteinExistence type="predicted"/>
<gene>
    <name evidence="1" type="ORF">LARV_00348</name>
</gene>
<dbReference type="OrthoDB" id="9800567at2"/>
<protein>
    <submittedName>
        <fullName evidence="1">Aminoglycoside-2''-adenylyltransferase</fullName>
    </submittedName>
</protein>
<dbReference type="Gene3D" id="3.30.460.40">
    <property type="match status" value="1"/>
</dbReference>
<accession>A0A0S7BD22</accession>
<dbReference type="InterPro" id="IPR019646">
    <property type="entry name" value="Aminoglyc_AdlTrfase"/>
</dbReference>
<keyword evidence="1" id="KW-0808">Transferase</keyword>
<sequence>MDQSDPEMTAQDVIEFVGWMEDNGIEVILDGGWAVDAQLGRVTRRHADLDIAMQHADTPRLRDLLAGRGYSEVPLDDSWECNFVLGDAEGHRIDVHSYTFDANGKLVHGVPYPFDSLLGQGTVGGKRVRCITPEWLVKFHTGYAIDENDYRDVRALCRHFGLPIPDEFSAYVKNDIGNWGE</sequence>
<keyword evidence="1" id="KW-0548">Nucleotidyltransferase</keyword>
<evidence type="ECO:0000313" key="1">
    <source>
        <dbReference type="EMBL" id="GAP12612.1"/>
    </source>
</evidence>
<dbReference type="GO" id="GO:0016779">
    <property type="term" value="F:nucleotidyltransferase activity"/>
    <property type="evidence" value="ECO:0007669"/>
    <property type="project" value="UniProtKB-KW"/>
</dbReference>
<dbReference type="AlphaFoldDB" id="A0A0S7BD22"/>
<name>A0A0S7BD22_9CHLR</name>
<dbReference type="Proteomes" id="UP000055060">
    <property type="component" value="Unassembled WGS sequence"/>
</dbReference>
<reference evidence="1" key="1">
    <citation type="submission" date="2015-07" db="EMBL/GenBank/DDBJ databases">
        <title>Draft Genome Sequences of Anaerolinea thermolimosa IMO-1, Bellilinea caldifistulae GOMI-1, Leptolinea tardivitalis YMTK-2, Levilinea saccharolytica KIBI-1,Longilinea arvoryzae KOME-1, Previously Described as Members of the Anaerolineaceae (Chloroflexi).</title>
        <authorList>
            <person name="Sekiguchi Y."/>
            <person name="Ohashi A."/>
            <person name="Matsuura N."/>
            <person name="Tourlousse M.D."/>
        </authorList>
    </citation>
    <scope>NUCLEOTIDE SEQUENCE [LARGE SCALE GENOMIC DNA]</scope>
    <source>
        <strain evidence="1">KOME-1</strain>
    </source>
</reference>
<dbReference type="EMBL" id="DF967972">
    <property type="protein sequence ID" value="GAP12612.1"/>
    <property type="molecule type" value="Genomic_DNA"/>
</dbReference>
<dbReference type="STRING" id="360412.LARV_00348"/>
<evidence type="ECO:0000313" key="2">
    <source>
        <dbReference type="Proteomes" id="UP000055060"/>
    </source>
</evidence>
<dbReference type="RefSeq" id="WP_083522251.1">
    <property type="nucleotide sequence ID" value="NZ_DF967972.1"/>
</dbReference>
<dbReference type="Pfam" id="PF10706">
    <property type="entry name" value="Aminoglyc_resit"/>
    <property type="match status" value="1"/>
</dbReference>
<organism evidence="1">
    <name type="scientific">Longilinea arvoryzae</name>
    <dbReference type="NCBI Taxonomy" id="360412"/>
    <lineage>
        <taxon>Bacteria</taxon>
        <taxon>Bacillati</taxon>
        <taxon>Chloroflexota</taxon>
        <taxon>Anaerolineae</taxon>
        <taxon>Anaerolineales</taxon>
        <taxon>Anaerolineaceae</taxon>
        <taxon>Longilinea</taxon>
    </lineage>
</organism>
<keyword evidence="2" id="KW-1185">Reference proteome</keyword>